<dbReference type="EMBL" id="CP017637">
    <property type="protein sequence ID" value="APG15005.1"/>
    <property type="molecule type" value="Genomic_DNA"/>
</dbReference>
<evidence type="ECO:0000313" key="1">
    <source>
        <dbReference type="EMBL" id="APG15005.1"/>
    </source>
</evidence>
<evidence type="ECO:0000313" key="2">
    <source>
        <dbReference type="Proteomes" id="UP000181962"/>
    </source>
</evidence>
<gene>
    <name evidence="1" type="ORF">BKD09_42490</name>
</gene>
<proteinExistence type="predicted"/>
<protein>
    <submittedName>
        <fullName evidence="1">Uncharacterized protein</fullName>
    </submittedName>
</protein>
<name>A0A1L3FNT9_BRAJP</name>
<reference evidence="1 2" key="1">
    <citation type="submission" date="2016-11" db="EMBL/GenBank/DDBJ databases">
        <title>Complete Genome Sequence of Bradyrhizobium sp. strain J5, an isolated from soybean nodule in Hokkaido.</title>
        <authorList>
            <person name="Kanehara K."/>
        </authorList>
    </citation>
    <scope>NUCLEOTIDE SEQUENCE [LARGE SCALE GENOMIC DNA]</scope>
    <source>
        <strain evidence="1 2">J5</strain>
    </source>
</reference>
<dbReference type="Proteomes" id="UP000181962">
    <property type="component" value="Chromosome"/>
</dbReference>
<dbReference type="AlphaFoldDB" id="A0A1L3FNT9"/>
<sequence>MSRRADYRDRSDSRSAIFIVVFIPGSAQTARFRDPNLVHYLDSENFVYRYNIFVDVPHAAISDETDF</sequence>
<organism evidence="1 2">
    <name type="scientific">Bradyrhizobium japonicum</name>
    <dbReference type="NCBI Taxonomy" id="375"/>
    <lineage>
        <taxon>Bacteria</taxon>
        <taxon>Pseudomonadati</taxon>
        <taxon>Pseudomonadota</taxon>
        <taxon>Alphaproteobacteria</taxon>
        <taxon>Hyphomicrobiales</taxon>
        <taxon>Nitrobacteraceae</taxon>
        <taxon>Bradyrhizobium</taxon>
    </lineage>
</organism>
<accession>A0A1L3FNT9</accession>